<evidence type="ECO:0000256" key="2">
    <source>
        <dbReference type="SAM" id="MobiDB-lite"/>
    </source>
</evidence>
<proteinExistence type="predicted"/>
<evidence type="ECO:0000313" key="3">
    <source>
        <dbReference type="EMBL" id="ACS60460.1"/>
    </source>
</evidence>
<dbReference type="EMBL" id="CP001625">
    <property type="protein sequence ID" value="ACS60460.1"/>
    <property type="molecule type" value="Genomic_DNA"/>
</dbReference>
<dbReference type="GO" id="GO:0006508">
    <property type="term" value="P:proteolysis"/>
    <property type="evidence" value="ECO:0007669"/>
    <property type="project" value="InterPro"/>
</dbReference>
<dbReference type="Proteomes" id="UP000002256">
    <property type="component" value="Plasmid pR132503"/>
</dbReference>
<evidence type="ECO:0000313" key="4">
    <source>
        <dbReference type="Proteomes" id="UP000002256"/>
    </source>
</evidence>
<dbReference type="OrthoDB" id="9764953at2"/>
<dbReference type="KEGG" id="rlg:Rleg_5656"/>
<dbReference type="AlphaFoldDB" id="C6B972"/>
<dbReference type="InterPro" id="IPR029058">
    <property type="entry name" value="AB_hydrolase_fold"/>
</dbReference>
<gene>
    <name evidence="3" type="ordered locus">Rleg_5656</name>
</gene>
<dbReference type="PANTHER" id="PTHR43037">
    <property type="entry name" value="UNNAMED PRODUCT-RELATED"/>
    <property type="match status" value="1"/>
</dbReference>
<feature type="region of interest" description="Disordered" evidence="2">
    <location>
        <begin position="142"/>
        <end position="162"/>
    </location>
</feature>
<dbReference type="GO" id="GO:0008236">
    <property type="term" value="F:serine-type peptidase activity"/>
    <property type="evidence" value="ECO:0007669"/>
    <property type="project" value="InterPro"/>
</dbReference>
<feature type="compositionally biased region" description="Polar residues" evidence="2">
    <location>
        <begin position="147"/>
        <end position="162"/>
    </location>
</feature>
<dbReference type="SUPFAM" id="SSF53474">
    <property type="entry name" value="alpha/beta-Hydrolases"/>
    <property type="match status" value="1"/>
</dbReference>
<dbReference type="Gene3D" id="3.40.50.1820">
    <property type="entry name" value="alpha/beta hydrolase"/>
    <property type="match status" value="1"/>
</dbReference>
<accession>C6B972</accession>
<name>C6B972_RHILS</name>
<reference evidence="3 4" key="1">
    <citation type="journal article" date="2010" name="Stand. Genomic Sci.">
        <title>Complete genome sequence of Rhizobium leguminosarum bv. trifolii strain WSM1325, an effective microsymbiont of annual Mediterranean clovers.</title>
        <authorList>
            <person name="Reeve W."/>
            <person name="O'Hara G."/>
            <person name="Chain P."/>
            <person name="Ardley J."/>
            <person name="Brau L."/>
            <person name="Nandesena K."/>
            <person name="Tiwari R."/>
            <person name="Copeland A."/>
            <person name="Nolan M."/>
            <person name="Han C."/>
            <person name="Brettin T."/>
            <person name="Land M."/>
            <person name="Ovchinikova G."/>
            <person name="Ivanova N."/>
            <person name="Mavromatis K."/>
            <person name="Markowitz V."/>
            <person name="Kyrpides N."/>
            <person name="Melino V."/>
            <person name="Denton M."/>
            <person name="Yates R."/>
            <person name="Howieson J."/>
        </authorList>
    </citation>
    <scope>NUCLEOTIDE SEQUENCE [LARGE SCALE GENOMIC DNA]</scope>
    <source>
        <strain evidence="4">WSM1325</strain>
        <plasmid evidence="4">Plasmid pR132503</plasmid>
    </source>
</reference>
<evidence type="ECO:0000256" key="1">
    <source>
        <dbReference type="ARBA" id="ARBA00022729"/>
    </source>
</evidence>
<dbReference type="InterPro" id="IPR050955">
    <property type="entry name" value="Plant_Biomass_Hydrol_Est"/>
</dbReference>
<dbReference type="HOGENOM" id="CLU_1634040_0_0_5"/>
<keyword evidence="3" id="KW-0614">Plasmid</keyword>
<geneLocation type="plasmid" evidence="3 4">
    <name>pR132503</name>
</geneLocation>
<protein>
    <submittedName>
        <fullName evidence="3">Peptidase-like protein</fullName>
    </submittedName>
</protein>
<keyword evidence="1" id="KW-0732">Signal</keyword>
<organism evidence="3 4">
    <name type="scientific">Rhizobium leguminosarum bv. trifolii (strain WSM1325)</name>
    <dbReference type="NCBI Taxonomy" id="395491"/>
    <lineage>
        <taxon>Bacteria</taxon>
        <taxon>Pseudomonadati</taxon>
        <taxon>Pseudomonadota</taxon>
        <taxon>Alphaproteobacteria</taxon>
        <taxon>Hyphomicrobiales</taxon>
        <taxon>Rhizobiaceae</taxon>
        <taxon>Rhizobium/Agrobacterium group</taxon>
        <taxon>Rhizobium</taxon>
    </lineage>
</organism>
<sequence length="162" mass="17956">MILRSVEIALLMEHRSSVFRFSWCASSASRASLPQSILSLPLAAEYSIDHKGLYATGQSGGGMMTMAMDIKYPELFSASLPVAGQWDPALVKPLAHKILWILVSQDDDKAWPDESAMIDVLSKEGATAARFWDGTWNAEQFHEPLRRSTQNGARSTSWPSDR</sequence>
<dbReference type="PANTHER" id="PTHR43037:SF1">
    <property type="entry name" value="BLL1128 PROTEIN"/>
    <property type="match status" value="1"/>
</dbReference>